<comment type="caution">
    <text evidence="3">The sequence shown here is derived from an EMBL/GenBank/DDBJ whole genome shotgun (WGS) entry which is preliminary data.</text>
</comment>
<organism evidence="3 4">
    <name type="scientific">Colletotrichum plurivorum</name>
    <dbReference type="NCBI Taxonomy" id="2175906"/>
    <lineage>
        <taxon>Eukaryota</taxon>
        <taxon>Fungi</taxon>
        <taxon>Dikarya</taxon>
        <taxon>Ascomycota</taxon>
        <taxon>Pezizomycotina</taxon>
        <taxon>Sordariomycetes</taxon>
        <taxon>Hypocreomycetidae</taxon>
        <taxon>Glomerellales</taxon>
        <taxon>Glomerellaceae</taxon>
        <taxon>Colletotrichum</taxon>
        <taxon>Colletotrichum orchidearum species complex</taxon>
    </lineage>
</organism>
<evidence type="ECO:0000256" key="2">
    <source>
        <dbReference type="SAM" id="SignalP"/>
    </source>
</evidence>
<feature type="compositionally biased region" description="Basic residues" evidence="1">
    <location>
        <begin position="253"/>
        <end position="265"/>
    </location>
</feature>
<evidence type="ECO:0000313" key="4">
    <source>
        <dbReference type="Proteomes" id="UP000654918"/>
    </source>
</evidence>
<proteinExistence type="predicted"/>
<dbReference type="AlphaFoldDB" id="A0A8H6K5P2"/>
<dbReference type="EMBL" id="WIGO01000178">
    <property type="protein sequence ID" value="KAF6825205.1"/>
    <property type="molecule type" value="Genomic_DNA"/>
</dbReference>
<evidence type="ECO:0000313" key="3">
    <source>
        <dbReference type="EMBL" id="KAF6825205.1"/>
    </source>
</evidence>
<reference evidence="3" key="1">
    <citation type="journal article" date="2020" name="Phytopathology">
        <title>Genome Sequence Resources of Colletotrichum truncatum, C. plurivorum, C. musicola, and C. sojae: Four Species Pathogenic to Soybean (Glycine max).</title>
        <authorList>
            <person name="Rogerio F."/>
            <person name="Boufleur T.R."/>
            <person name="Ciampi-Guillardi M."/>
            <person name="Sukno S.A."/>
            <person name="Thon M.R."/>
            <person name="Massola Junior N.S."/>
            <person name="Baroncelli R."/>
        </authorList>
    </citation>
    <scope>NUCLEOTIDE SEQUENCE</scope>
    <source>
        <strain evidence="3">LFN00145</strain>
    </source>
</reference>
<accession>A0A8H6K5P2</accession>
<feature type="signal peptide" evidence="2">
    <location>
        <begin position="1"/>
        <end position="22"/>
    </location>
</feature>
<sequence>MRFLSYLPLVGSLFFAAASCSADLAIRDYTREERLLQFYNAMAKLGTCVVYNALPQDRNYPDDPDKLDGGIPCKIWCKAQGHKGEAVACGTDLLHPPSGKEYPKDDFENEWTPGKCHCDDKIEPVITAIIEPVFEGLAKLDTIICGVLLQSISEAISIGFAAVPGAGQAVTAARVATRVAVESAKTLAENALDQDYFFDGWVQLACGFEKIDLNYEDTFNELVNAPDSVGKSSGCKRTDKKCRKLDPKPDRVRIKRAGPRKKTTTKKADPPKTTTTKKIESSTSTKKVDPPVTTTTKQSTTVSSTTTTTTTTTTRASATAVNCESCRSSSAKNVARDARWGFMFVPRAAGVDSCVLDTSTGCEVSGLKTRDGLLSERSLTKADPSVTINGQTYYIDTGKHKPCAEAQKDSGIDKYYFLEGDAKCGGGMTFGPEKDTGKKRFQNDHVYEKQTLARFFQWLGDGDVKSIKLSTKPKPSWVAEVLLEEKGARVFRLKQQTSTPLLGIPAAGATLDDVMAYAIARSDPLNERANGGGIPLARTVQNFALVEAKVNEHKGTFFREAKPVGIEDTSPGAANQARDWVRNHAGVFHYLRYTHGTTSKKEDVWNKWMRVSNWVDMVLHEFDQQYTWGSHPDEPQRAPEADGTVKPPSLRAFYAHWIDGYLGRIETNAQTWATDAKDRFEKAFGSEAKNSPAAKDWEEKAFGKNGFALRSKMQFPRPLGTVSPSSYGAYGNPDMTLDRNGKPVAVGAPASL</sequence>
<keyword evidence="4" id="KW-1185">Reference proteome</keyword>
<feature type="chain" id="PRO_5034889394" evidence="2">
    <location>
        <begin position="23"/>
        <end position="752"/>
    </location>
</feature>
<gene>
    <name evidence="3" type="ORF">CPLU01_10411</name>
</gene>
<dbReference type="PROSITE" id="PS51257">
    <property type="entry name" value="PROKAR_LIPOPROTEIN"/>
    <property type="match status" value="1"/>
</dbReference>
<protein>
    <submittedName>
        <fullName evidence="3">Uncharacterized protein</fullName>
    </submittedName>
</protein>
<name>A0A8H6K5P2_9PEZI</name>
<dbReference type="Proteomes" id="UP000654918">
    <property type="component" value="Unassembled WGS sequence"/>
</dbReference>
<feature type="compositionally biased region" description="Low complexity" evidence="1">
    <location>
        <begin position="271"/>
        <end position="309"/>
    </location>
</feature>
<keyword evidence="2" id="KW-0732">Signal</keyword>
<feature type="region of interest" description="Disordered" evidence="1">
    <location>
        <begin position="229"/>
        <end position="309"/>
    </location>
</feature>
<evidence type="ECO:0000256" key="1">
    <source>
        <dbReference type="SAM" id="MobiDB-lite"/>
    </source>
</evidence>